<dbReference type="GO" id="GO:0001228">
    <property type="term" value="F:DNA-binding transcription activator activity, RNA polymerase II-specific"/>
    <property type="evidence" value="ECO:0000318"/>
    <property type="project" value="GO_Central"/>
</dbReference>
<accession>Q5B225</accession>
<feature type="region of interest" description="Disordered" evidence="1">
    <location>
        <begin position="433"/>
        <end position="497"/>
    </location>
</feature>
<evidence type="ECO:0000313" key="3">
    <source>
        <dbReference type="EMBL" id="CBF81964.1"/>
    </source>
</evidence>
<evidence type="ECO:0000313" key="4">
    <source>
        <dbReference type="Proteomes" id="UP000000560"/>
    </source>
</evidence>
<dbReference type="KEGG" id="ani:ANIA_05405"/>
<evidence type="ECO:0000256" key="1">
    <source>
        <dbReference type="SAM" id="MobiDB-lite"/>
    </source>
</evidence>
<dbReference type="PROSITE" id="PS51299">
    <property type="entry name" value="HTH_APSES"/>
    <property type="match status" value="1"/>
</dbReference>
<dbReference type="GeneID" id="2871697"/>
<dbReference type="GO" id="GO:0003677">
    <property type="term" value="F:DNA binding"/>
    <property type="evidence" value="ECO:0007669"/>
    <property type="project" value="InterPro"/>
</dbReference>
<accession>C8VGL8</accession>
<keyword evidence="4" id="KW-1185">Reference proteome</keyword>
<feature type="region of interest" description="Disordered" evidence="1">
    <location>
        <begin position="294"/>
        <end position="314"/>
    </location>
</feature>
<feature type="region of interest" description="Disordered" evidence="1">
    <location>
        <begin position="400"/>
        <end position="421"/>
    </location>
</feature>
<reference evidence="4" key="1">
    <citation type="journal article" date="2005" name="Nature">
        <title>Sequencing of Aspergillus nidulans and comparative analysis with A. fumigatus and A. oryzae.</title>
        <authorList>
            <person name="Galagan J.E."/>
            <person name="Calvo S.E."/>
            <person name="Cuomo C."/>
            <person name="Ma L.J."/>
            <person name="Wortman J.R."/>
            <person name="Batzoglou S."/>
            <person name="Lee S.I."/>
            <person name="Basturkmen M."/>
            <person name="Spevak C.C."/>
            <person name="Clutterbuck J."/>
            <person name="Kapitonov V."/>
            <person name="Jurka J."/>
            <person name="Scazzocchio C."/>
            <person name="Farman M."/>
            <person name="Butler J."/>
            <person name="Purcell S."/>
            <person name="Harris S."/>
            <person name="Braus G.H."/>
            <person name="Draht O."/>
            <person name="Busch S."/>
            <person name="D'Enfert C."/>
            <person name="Bouchier C."/>
            <person name="Goldman G.H."/>
            <person name="Bell-Pedersen D."/>
            <person name="Griffiths-Jones S."/>
            <person name="Doonan J.H."/>
            <person name="Yu J."/>
            <person name="Vienken K."/>
            <person name="Pain A."/>
            <person name="Freitag M."/>
            <person name="Selker E.U."/>
            <person name="Archer D.B."/>
            <person name="Penalva M.A."/>
            <person name="Oakley B.R."/>
            <person name="Momany M."/>
            <person name="Tanaka T."/>
            <person name="Kumagai T."/>
            <person name="Asai K."/>
            <person name="Machida M."/>
            <person name="Nierman W.C."/>
            <person name="Denning D.W."/>
            <person name="Caddick M."/>
            <person name="Hynes M."/>
            <person name="Paoletti M."/>
            <person name="Fischer R."/>
            <person name="Miller B."/>
            <person name="Dyer P."/>
            <person name="Sachs M.S."/>
            <person name="Osmani S.A."/>
            <person name="Birren B.W."/>
        </authorList>
    </citation>
    <scope>NUCLEOTIDE SEQUENCE [LARGE SCALE GENOMIC DNA]</scope>
    <source>
        <strain evidence="4">FGSC A4 / ATCC 38163 / CBS 112.46 / NRRL 194 / M139</strain>
    </source>
</reference>
<feature type="compositionally biased region" description="Low complexity" evidence="1">
    <location>
        <begin position="448"/>
        <end position="467"/>
    </location>
</feature>
<evidence type="ECO:0000259" key="2">
    <source>
        <dbReference type="PROSITE" id="PS51299"/>
    </source>
</evidence>
<dbReference type="Proteomes" id="UP000000560">
    <property type="component" value="Chromosome V"/>
</dbReference>
<dbReference type="HOGENOM" id="CLU_027582_1_1_1"/>
<gene>
    <name evidence="3" type="ORF">ANIA_05405</name>
</gene>
<feature type="domain" description="HTH APSES-type" evidence="2">
    <location>
        <begin position="103"/>
        <end position="221"/>
    </location>
</feature>
<sequence length="614" mass="68595">MASIQFLLNPLPSLPSSDRCPLPTPSPTISSSTAMLRSPRQKKQKMAKDAPIFQRGKPRGEVRYPPYEDRDGKFSCQHQDFRIHPLGNIADYPRHIPYNSDKKSFQERTGRESFEVFQYTFQLPGEEKQWTVMWDYNIGLVRTTHLFKCNDYSKTTPAKMLNQNPGLRDICHSITGGALAAQGYWMPYEAAKAIAATFCWKIRFALTPLFGDNFPDLCIHPDDRARFGRMVIDPGIVRIATEKANLYRMLELRCSTTNSLRADYVLRPSSAPDIDRTDPNLERDRVALGRHILPKSHRHHHHRSKTSPSTNTSLVGYGSSPEVEYYSCGTEPYCVSPESPIRSSFTPVNTPRSTDIYPSSSSTNFLRSPHELLASLSSSASIARARIERASKISGARVIPSSVPSNVTSITTKGRDNTGHSALMEESDIDADAETDSGHEHDLDFELSSSDESSTSSTVSSSTSSASLGFAANSRNRPYRDDDEPHRDTDEEMVDYRAPKRIATAGARDRRWGRGRRVIHQEHSDIETSRRARKHAQRSSNARLVCEMTAAHALISLLHDATGSDVDVDTHNRLECGRSPDGGVKNNLKGSYFGIRLNHNPSTESGQKRRRASA</sequence>
<feature type="compositionally biased region" description="Basic and acidic residues" evidence="1">
    <location>
        <begin position="478"/>
        <end position="497"/>
    </location>
</feature>
<dbReference type="GO" id="GO:0045944">
    <property type="term" value="P:positive regulation of transcription by RNA polymerase II"/>
    <property type="evidence" value="ECO:0000318"/>
    <property type="project" value="GO_Central"/>
</dbReference>
<feature type="region of interest" description="Disordered" evidence="1">
    <location>
        <begin position="595"/>
        <end position="614"/>
    </location>
</feature>
<name>Q5B225_EMENI</name>
<protein>
    <submittedName>
        <fullName evidence="3">Transcriptional repressor XBP1 (Eurofung)</fullName>
    </submittedName>
</protein>
<dbReference type="PANTHER" id="PTHR43828">
    <property type="entry name" value="ASPARAGINASE"/>
    <property type="match status" value="1"/>
</dbReference>
<dbReference type="GO" id="GO:0033309">
    <property type="term" value="C:SBF transcription complex"/>
    <property type="evidence" value="ECO:0000318"/>
    <property type="project" value="GO_Central"/>
</dbReference>
<dbReference type="InParanoid" id="Q5B225"/>
<feature type="compositionally biased region" description="Polar residues" evidence="1">
    <location>
        <begin position="402"/>
        <end position="412"/>
    </location>
</feature>
<dbReference type="OMA" id="ESEEPWW"/>
<dbReference type="eggNOG" id="ENOG502S1IW">
    <property type="taxonomic scope" value="Eukaryota"/>
</dbReference>
<dbReference type="InterPro" id="IPR051642">
    <property type="entry name" value="SWI6-like"/>
</dbReference>
<dbReference type="AlphaFoldDB" id="Q5B225"/>
<dbReference type="Gene3D" id="3.10.260.10">
    <property type="entry name" value="Transcription regulator HTH, APSES-type DNA-binding domain"/>
    <property type="match status" value="1"/>
</dbReference>
<proteinExistence type="predicted"/>
<dbReference type="PANTHER" id="PTHR43828:SF5">
    <property type="entry name" value="TRANSCRIPTIONAL REPRESSOR XBP1"/>
    <property type="match status" value="1"/>
</dbReference>
<organism evidence="3 4">
    <name type="scientific">Emericella nidulans (strain FGSC A4 / ATCC 38163 / CBS 112.46 / NRRL 194 / M139)</name>
    <name type="common">Aspergillus nidulans</name>
    <dbReference type="NCBI Taxonomy" id="227321"/>
    <lineage>
        <taxon>Eukaryota</taxon>
        <taxon>Fungi</taxon>
        <taxon>Dikarya</taxon>
        <taxon>Ascomycota</taxon>
        <taxon>Pezizomycotina</taxon>
        <taxon>Eurotiomycetes</taxon>
        <taxon>Eurotiomycetidae</taxon>
        <taxon>Eurotiales</taxon>
        <taxon>Aspergillaceae</taxon>
        <taxon>Aspergillus</taxon>
        <taxon>Aspergillus subgen. Nidulantes</taxon>
    </lineage>
</organism>
<dbReference type="GO" id="GO:0030907">
    <property type="term" value="C:MBF transcription complex"/>
    <property type="evidence" value="ECO:0000318"/>
    <property type="project" value="GO_Central"/>
</dbReference>
<feature type="compositionally biased region" description="Low complexity" evidence="1">
    <location>
        <begin position="8"/>
        <end position="17"/>
    </location>
</feature>
<dbReference type="RefSeq" id="XP_663009.1">
    <property type="nucleotide sequence ID" value="XM_657917.1"/>
</dbReference>
<dbReference type="OrthoDB" id="5562739at2759"/>
<dbReference type="EMBL" id="BN001305">
    <property type="protein sequence ID" value="CBF81964.1"/>
    <property type="molecule type" value="Genomic_DNA"/>
</dbReference>
<dbReference type="VEuPathDB" id="FungiDB:AN5405"/>
<dbReference type="InterPro" id="IPR036887">
    <property type="entry name" value="HTH_APSES_sf"/>
</dbReference>
<dbReference type="SUPFAM" id="SSF54616">
    <property type="entry name" value="DNA-binding domain of Mlu1-box binding protein MBP1"/>
    <property type="match status" value="1"/>
</dbReference>
<reference evidence="4" key="2">
    <citation type="journal article" date="2009" name="Fungal Genet. Biol.">
        <title>The 2008 update of the Aspergillus nidulans genome annotation: a community effort.</title>
        <authorList>
            <person name="Wortman J.R."/>
            <person name="Gilsenan J.M."/>
            <person name="Joardar V."/>
            <person name="Deegan J."/>
            <person name="Clutterbuck J."/>
            <person name="Andersen M.R."/>
            <person name="Archer D."/>
            <person name="Bencina M."/>
            <person name="Braus G."/>
            <person name="Coutinho P."/>
            <person name="von Dohren H."/>
            <person name="Doonan J."/>
            <person name="Driessen A.J."/>
            <person name="Durek P."/>
            <person name="Espeso E."/>
            <person name="Fekete E."/>
            <person name="Flipphi M."/>
            <person name="Estrada C.G."/>
            <person name="Geysens S."/>
            <person name="Goldman G."/>
            <person name="de Groot P.W."/>
            <person name="Hansen K."/>
            <person name="Harris S.D."/>
            <person name="Heinekamp T."/>
            <person name="Helmstaedt K."/>
            <person name="Henrissat B."/>
            <person name="Hofmann G."/>
            <person name="Homan T."/>
            <person name="Horio T."/>
            <person name="Horiuchi H."/>
            <person name="James S."/>
            <person name="Jones M."/>
            <person name="Karaffa L."/>
            <person name="Karanyi Z."/>
            <person name="Kato M."/>
            <person name="Keller N."/>
            <person name="Kelly D.E."/>
            <person name="Kiel J.A."/>
            <person name="Kim J.M."/>
            <person name="van der Klei I.J."/>
            <person name="Klis F.M."/>
            <person name="Kovalchuk A."/>
            <person name="Krasevec N."/>
            <person name="Kubicek C.P."/>
            <person name="Liu B."/>
            <person name="Maccabe A."/>
            <person name="Meyer V."/>
            <person name="Mirabito P."/>
            <person name="Miskei M."/>
            <person name="Mos M."/>
            <person name="Mullins J."/>
            <person name="Nelson D.R."/>
            <person name="Nielsen J."/>
            <person name="Oakley B.R."/>
            <person name="Osmani S.A."/>
            <person name="Pakula T."/>
            <person name="Paszewski A."/>
            <person name="Paulsen I."/>
            <person name="Pilsyk S."/>
            <person name="Pocsi I."/>
            <person name="Punt P.J."/>
            <person name="Ram A.F."/>
            <person name="Ren Q."/>
            <person name="Robellet X."/>
            <person name="Robson G."/>
            <person name="Seiboth B."/>
            <person name="van Solingen P."/>
            <person name="Specht T."/>
            <person name="Sun J."/>
            <person name="Taheri-Talesh N."/>
            <person name="Takeshita N."/>
            <person name="Ussery D."/>
            <person name="vanKuyk P.A."/>
            <person name="Visser H."/>
            <person name="van de Vondervoort P.J."/>
            <person name="de Vries R.P."/>
            <person name="Walton J."/>
            <person name="Xiang X."/>
            <person name="Xiong Y."/>
            <person name="Zeng A.P."/>
            <person name="Brandt B.W."/>
            <person name="Cornell M.J."/>
            <person name="van den Hondel C.A."/>
            <person name="Visser J."/>
            <person name="Oliver S.G."/>
            <person name="Turner G."/>
        </authorList>
    </citation>
    <scope>GENOME REANNOTATION</scope>
    <source>
        <strain evidence="4">FGSC A4 / ATCC 38163 / CBS 112.46 / NRRL 194 / M139</strain>
    </source>
</reference>
<feature type="region of interest" description="Disordered" evidence="1">
    <location>
        <begin position="8"/>
        <end position="51"/>
    </location>
</feature>
<feature type="compositionally biased region" description="Basic residues" evidence="1">
    <location>
        <begin position="294"/>
        <end position="305"/>
    </location>
</feature>
<dbReference type="InterPro" id="IPR003163">
    <property type="entry name" value="Tscrpt_reg_HTH_APSES-type"/>
</dbReference>